<dbReference type="InterPro" id="IPR001584">
    <property type="entry name" value="Integrase_cat-core"/>
</dbReference>
<dbReference type="SUPFAM" id="SSF56672">
    <property type="entry name" value="DNA/RNA polymerases"/>
    <property type="match status" value="1"/>
</dbReference>
<proteinExistence type="predicted"/>
<dbReference type="InterPro" id="IPR036397">
    <property type="entry name" value="RNaseH_sf"/>
</dbReference>
<dbReference type="EMBL" id="OIVN01001830">
    <property type="protein sequence ID" value="SPC98085.1"/>
    <property type="molecule type" value="Genomic_DNA"/>
</dbReference>
<feature type="region of interest" description="Disordered" evidence="1">
    <location>
        <begin position="417"/>
        <end position="483"/>
    </location>
</feature>
<sequence length="979" mass="107871">MTQSEISKPIHRRSNQKNYHLICAFCKHRGHTIDRCNMRAGILQRSAALTASESVPSSDAASFDPVSLTTPTYSIADLQALFSQVQALSSSASNSALSVTPGISSEWFLDSACCNHMTDNPHLTSAHTPPVLPTITTADGSAMTDSRTGQIVGSARKVGRLFELTSLHFPSSSVSAPVIAASASIELWHSRLGHVSLPRIQTLVSKGLLGSVSSSPFDCMPCQLGKQPTLPFNNSESIASATFDLIHSDVWGPSPVPTTQYSKAIKVFRSDNAREYRQTDFSTILKHYGTIFHTSCAGTSQQNGRAERKLHHILDTVRALTNAASTPASFWGEAALTAVFLVVSVLFFFNHMSALNFNPAPSYVVFLAMALKKRGTGVMIQLPSVFESLGMWYSGNTKMFYSLPLFSAGNSDSQADPLPNLFPEIPSPSAESVNPISDESPPADPSSDESPTADPTFDESPLSAPAANPVNTTAPEPRRSHRQAMKEELDALLKTGTWDLVDLPTGKSAIGCKWVYKIKTRSDGTVDRYKARLVAKGFTQEYGIDYEETFAPVARLSSVRTLIAVSASRHWPLFQMDVKNAFLNGELTEEVYMQLPPGFSQPPGFSHKVCRLRRALYGLKQAPRAWFAKFSSTISQHGFSASSYDSALFFRRSDHGITLLLLYVDDMIITGDDVQGIQDLKHFLGQHFEMKDLGPLSYFLGLEVSSSSDGYYLTQAKYTSDLISRAGITDSKIVDTPIEYNNRLNTHDGEPLPDATLYRQLVGSLVYLTVTRPDISYAVHIVSQFMAAPRSLHYAAVLQILRYLKGTLFHGLHFSSQSSLTLQAYSDANWAGDPTDRRSTTGYCFLLGDSLISWRSKKQSVVARSSTEVEYRALADTTAELLWLRWLLQDLGIDCSTAVPIHCDNRSAIQIAHNDVFHERTKHIEIDCHFVRHHLLQGTLQLYSVSSQDQLADIFTKPMPPGRFRDLISKLKLVSLHPT</sequence>
<dbReference type="Gene3D" id="3.30.420.10">
    <property type="entry name" value="Ribonuclease H-like superfamily/Ribonuclease H"/>
    <property type="match status" value="1"/>
</dbReference>
<evidence type="ECO:0000259" key="2">
    <source>
        <dbReference type="PROSITE" id="PS50994"/>
    </source>
</evidence>
<feature type="compositionally biased region" description="Low complexity" evidence="1">
    <location>
        <begin position="464"/>
        <end position="475"/>
    </location>
</feature>
<organism evidence="3">
    <name type="scientific">Fagus sylvatica</name>
    <name type="common">Beechnut</name>
    <dbReference type="NCBI Taxonomy" id="28930"/>
    <lineage>
        <taxon>Eukaryota</taxon>
        <taxon>Viridiplantae</taxon>
        <taxon>Streptophyta</taxon>
        <taxon>Embryophyta</taxon>
        <taxon>Tracheophyta</taxon>
        <taxon>Spermatophyta</taxon>
        <taxon>Magnoliopsida</taxon>
        <taxon>eudicotyledons</taxon>
        <taxon>Gunneridae</taxon>
        <taxon>Pentapetalae</taxon>
        <taxon>rosids</taxon>
        <taxon>fabids</taxon>
        <taxon>Fagales</taxon>
        <taxon>Fagaceae</taxon>
        <taxon>Fagus</taxon>
    </lineage>
</organism>
<evidence type="ECO:0000256" key="1">
    <source>
        <dbReference type="SAM" id="MobiDB-lite"/>
    </source>
</evidence>
<dbReference type="GO" id="GO:0015074">
    <property type="term" value="P:DNA integration"/>
    <property type="evidence" value="ECO:0007669"/>
    <property type="project" value="InterPro"/>
</dbReference>
<dbReference type="Pfam" id="PF07727">
    <property type="entry name" value="RVT_2"/>
    <property type="match status" value="1"/>
</dbReference>
<dbReference type="Pfam" id="PF13976">
    <property type="entry name" value="gag_pre-integrs"/>
    <property type="match status" value="1"/>
</dbReference>
<gene>
    <name evidence="3" type="ORF">FSB_LOCUS25967</name>
</gene>
<dbReference type="PANTHER" id="PTHR11439">
    <property type="entry name" value="GAG-POL-RELATED RETROTRANSPOSON"/>
    <property type="match status" value="1"/>
</dbReference>
<dbReference type="CDD" id="cd09272">
    <property type="entry name" value="RNase_HI_RT_Ty1"/>
    <property type="match status" value="1"/>
</dbReference>
<accession>A0A2N9GEZ6</accession>
<dbReference type="InterPro" id="IPR013103">
    <property type="entry name" value="RVT_2"/>
</dbReference>
<dbReference type="SUPFAM" id="SSF53098">
    <property type="entry name" value="Ribonuclease H-like"/>
    <property type="match status" value="1"/>
</dbReference>
<dbReference type="PANTHER" id="PTHR11439:SF461">
    <property type="entry name" value="OS10G0432200 PROTEIN"/>
    <property type="match status" value="1"/>
</dbReference>
<dbReference type="GO" id="GO:0003676">
    <property type="term" value="F:nucleic acid binding"/>
    <property type="evidence" value="ECO:0007669"/>
    <property type="project" value="InterPro"/>
</dbReference>
<dbReference type="InterPro" id="IPR012337">
    <property type="entry name" value="RNaseH-like_sf"/>
</dbReference>
<feature type="domain" description="Integrase catalytic" evidence="2">
    <location>
        <begin position="173"/>
        <end position="367"/>
    </location>
</feature>
<dbReference type="AlphaFoldDB" id="A0A2N9GEZ6"/>
<protein>
    <recommendedName>
        <fullName evidence="2">Integrase catalytic domain-containing protein</fullName>
    </recommendedName>
</protein>
<dbReference type="InterPro" id="IPR025724">
    <property type="entry name" value="GAG-pre-integrase_dom"/>
</dbReference>
<dbReference type="PROSITE" id="PS50994">
    <property type="entry name" value="INTEGRASE"/>
    <property type="match status" value="1"/>
</dbReference>
<name>A0A2N9GEZ6_FAGSY</name>
<evidence type="ECO:0000313" key="3">
    <source>
        <dbReference type="EMBL" id="SPC98085.1"/>
    </source>
</evidence>
<dbReference type="InterPro" id="IPR043502">
    <property type="entry name" value="DNA/RNA_pol_sf"/>
</dbReference>
<reference evidence="3" key="1">
    <citation type="submission" date="2018-02" db="EMBL/GenBank/DDBJ databases">
        <authorList>
            <person name="Cohen D.B."/>
            <person name="Kent A.D."/>
        </authorList>
    </citation>
    <scope>NUCLEOTIDE SEQUENCE</scope>
</reference>